<dbReference type="EMBL" id="MFKF01000135">
    <property type="protein sequence ID" value="OGG52772.1"/>
    <property type="molecule type" value="Genomic_DNA"/>
</dbReference>
<dbReference type="PANTHER" id="PTHR33387:SF3">
    <property type="entry name" value="DUF985 DOMAIN-CONTAINING PROTEIN"/>
    <property type="match status" value="1"/>
</dbReference>
<accession>A0A1F6CV82</accession>
<dbReference type="Gene3D" id="2.60.120.10">
    <property type="entry name" value="Jelly Rolls"/>
    <property type="match status" value="1"/>
</dbReference>
<organism evidence="2 3">
    <name type="scientific">Handelsmanbacteria sp. (strain RIFCSPLOWO2_12_FULL_64_10)</name>
    <dbReference type="NCBI Taxonomy" id="1817868"/>
    <lineage>
        <taxon>Bacteria</taxon>
        <taxon>Candidatus Handelsmaniibacteriota</taxon>
    </lineage>
</organism>
<dbReference type="Pfam" id="PF06172">
    <property type="entry name" value="Cupin_5"/>
    <property type="match status" value="1"/>
</dbReference>
<dbReference type="Proteomes" id="UP000178606">
    <property type="component" value="Unassembled WGS sequence"/>
</dbReference>
<dbReference type="SUPFAM" id="SSF51182">
    <property type="entry name" value="RmlC-like cupins"/>
    <property type="match status" value="1"/>
</dbReference>
<proteinExistence type="predicted"/>
<dbReference type="PANTHER" id="PTHR33387">
    <property type="entry name" value="RMLC-LIKE JELLY ROLL FOLD PROTEIN"/>
    <property type="match status" value="1"/>
</dbReference>
<sequence length="166" mass="18251">MTVEQIKALLSLEPHPAEGGYFAETYRSGERIPKDALPARYGDARSLGTAIYYLLTPETFSAVHRLRSDEVFHFYLGDPVEMLQLWPDGSGRTVTLGSDILNGMRPQVVVPKGAWQGSRLMPGGRFALLGTTVAPGFDFADYEAGGREALVSAYPRFRDLIIALTK</sequence>
<dbReference type="AlphaFoldDB" id="A0A1F6CV82"/>
<comment type="caution">
    <text evidence="2">The sequence shown here is derived from an EMBL/GenBank/DDBJ whole genome shotgun (WGS) entry which is preliminary data.</text>
</comment>
<reference evidence="2 3" key="1">
    <citation type="journal article" date="2016" name="Nat. Commun.">
        <title>Thousands of microbial genomes shed light on interconnected biogeochemical processes in an aquifer system.</title>
        <authorList>
            <person name="Anantharaman K."/>
            <person name="Brown C.T."/>
            <person name="Hug L.A."/>
            <person name="Sharon I."/>
            <person name="Castelle C.J."/>
            <person name="Probst A.J."/>
            <person name="Thomas B.C."/>
            <person name="Singh A."/>
            <person name="Wilkins M.J."/>
            <person name="Karaoz U."/>
            <person name="Brodie E.L."/>
            <person name="Williams K.H."/>
            <person name="Hubbard S.S."/>
            <person name="Banfield J.F."/>
        </authorList>
    </citation>
    <scope>NUCLEOTIDE SEQUENCE [LARGE SCALE GENOMIC DNA]</scope>
    <source>
        <strain evidence="3">RIFCSPLOWO2_12_FULL_64_10</strain>
    </source>
</reference>
<gene>
    <name evidence="2" type="ORF">A3F84_10045</name>
</gene>
<name>A0A1F6CV82_HANXR</name>
<evidence type="ECO:0000259" key="1">
    <source>
        <dbReference type="Pfam" id="PF06172"/>
    </source>
</evidence>
<feature type="domain" description="DUF985" evidence="1">
    <location>
        <begin position="8"/>
        <end position="143"/>
    </location>
</feature>
<evidence type="ECO:0000313" key="2">
    <source>
        <dbReference type="EMBL" id="OGG52772.1"/>
    </source>
</evidence>
<protein>
    <recommendedName>
        <fullName evidence="1">DUF985 domain-containing protein</fullName>
    </recommendedName>
</protein>
<dbReference type="CDD" id="cd06121">
    <property type="entry name" value="cupin_YML079wp"/>
    <property type="match status" value="1"/>
</dbReference>
<dbReference type="InterPro" id="IPR039935">
    <property type="entry name" value="YML079W-like"/>
</dbReference>
<dbReference type="InterPro" id="IPR011051">
    <property type="entry name" value="RmlC_Cupin_sf"/>
</dbReference>
<dbReference type="InterPro" id="IPR009327">
    <property type="entry name" value="Cupin_DUF985"/>
</dbReference>
<evidence type="ECO:0000313" key="3">
    <source>
        <dbReference type="Proteomes" id="UP000178606"/>
    </source>
</evidence>
<dbReference type="InterPro" id="IPR014710">
    <property type="entry name" value="RmlC-like_jellyroll"/>
</dbReference>